<keyword evidence="3" id="KW-1185">Reference proteome</keyword>
<evidence type="ECO:0000313" key="2">
    <source>
        <dbReference type="EMBL" id="KAK9982881.1"/>
    </source>
</evidence>
<evidence type="ECO:0000256" key="1">
    <source>
        <dbReference type="SAM" id="MobiDB-lite"/>
    </source>
</evidence>
<organism evidence="2 3">
    <name type="scientific">Lithocarpus litseifolius</name>
    <dbReference type="NCBI Taxonomy" id="425828"/>
    <lineage>
        <taxon>Eukaryota</taxon>
        <taxon>Viridiplantae</taxon>
        <taxon>Streptophyta</taxon>
        <taxon>Embryophyta</taxon>
        <taxon>Tracheophyta</taxon>
        <taxon>Spermatophyta</taxon>
        <taxon>Magnoliopsida</taxon>
        <taxon>eudicotyledons</taxon>
        <taxon>Gunneridae</taxon>
        <taxon>Pentapetalae</taxon>
        <taxon>rosids</taxon>
        <taxon>fabids</taxon>
        <taxon>Fagales</taxon>
        <taxon>Fagaceae</taxon>
        <taxon>Lithocarpus</taxon>
    </lineage>
</organism>
<reference evidence="2 3" key="1">
    <citation type="submission" date="2024-01" db="EMBL/GenBank/DDBJ databases">
        <title>A telomere-to-telomere, gap-free genome of sweet tea (Lithocarpus litseifolius).</title>
        <authorList>
            <person name="Zhou J."/>
        </authorList>
    </citation>
    <scope>NUCLEOTIDE SEQUENCE [LARGE SCALE GENOMIC DNA]</scope>
    <source>
        <strain evidence="2">Zhou-2022a</strain>
        <tissue evidence="2">Leaf</tissue>
    </source>
</reference>
<evidence type="ECO:0000313" key="3">
    <source>
        <dbReference type="Proteomes" id="UP001459277"/>
    </source>
</evidence>
<sequence>MQGRIPNDASWCWKGIMQTRNLLSKGLCFSVRNGGSIKIWEDPWIPNPQNFRPRPRNEGQRPESPTLVADLINQDSRTWKEDLVRKLPSRCTGYSKHAYPSEGGAGCGNLPG</sequence>
<accession>A0AAW2BA79</accession>
<dbReference type="AlphaFoldDB" id="A0AAW2BA79"/>
<comment type="caution">
    <text evidence="2">The sequence shown here is derived from an EMBL/GenBank/DDBJ whole genome shotgun (WGS) entry which is preliminary data.</text>
</comment>
<proteinExistence type="predicted"/>
<dbReference type="EMBL" id="JAZDWU010000016">
    <property type="protein sequence ID" value="KAK9982881.1"/>
    <property type="molecule type" value="Genomic_DNA"/>
</dbReference>
<dbReference type="Proteomes" id="UP001459277">
    <property type="component" value="Unassembled WGS sequence"/>
</dbReference>
<protein>
    <submittedName>
        <fullName evidence="2">Uncharacterized protein</fullName>
    </submittedName>
</protein>
<name>A0AAW2BA79_9ROSI</name>
<gene>
    <name evidence="2" type="ORF">SO802_035390</name>
</gene>
<feature type="region of interest" description="Disordered" evidence="1">
    <location>
        <begin position="45"/>
        <end position="64"/>
    </location>
</feature>